<dbReference type="PANTHER" id="PTHR37318:SF1">
    <property type="entry name" value="BSL7504 PROTEIN"/>
    <property type="match status" value="1"/>
</dbReference>
<dbReference type="Proteomes" id="UP000286260">
    <property type="component" value="Unassembled WGS sequence"/>
</dbReference>
<dbReference type="InterPro" id="IPR036390">
    <property type="entry name" value="WH_DNA-bd_sf"/>
</dbReference>
<reference evidence="1 2" key="1">
    <citation type="submission" date="2018-08" db="EMBL/GenBank/DDBJ databases">
        <title>A genome reference for cultivated species of the human gut microbiota.</title>
        <authorList>
            <person name="Zou Y."/>
            <person name="Xue W."/>
            <person name="Luo G."/>
        </authorList>
    </citation>
    <scope>NUCLEOTIDE SEQUENCE [LARGE SCALE GENOMIC DNA]</scope>
    <source>
        <strain evidence="1 2">AM34-17</strain>
    </source>
</reference>
<comment type="caution">
    <text evidence="1">The sequence shown here is derived from an EMBL/GenBank/DDBJ whole genome shotgun (WGS) entry which is preliminary data.</text>
</comment>
<evidence type="ECO:0000313" key="2">
    <source>
        <dbReference type="Proteomes" id="UP000286260"/>
    </source>
</evidence>
<evidence type="ECO:0000313" key="1">
    <source>
        <dbReference type="EMBL" id="RHC82057.1"/>
    </source>
</evidence>
<dbReference type="Pfam" id="PF13601">
    <property type="entry name" value="HTH_34"/>
    <property type="match status" value="1"/>
</dbReference>
<name>A0A415PL92_9BACT</name>
<sequence>MLKELNPIIHSQLRLAIMTLLVSVEEADFSYLKEQTNATSGNISVQLDKLSNAGYIQITKEFVGKKTRTTCRLTEEGKLAMEEYIKILKSYLNL</sequence>
<dbReference type="PANTHER" id="PTHR37318">
    <property type="entry name" value="BSL7504 PROTEIN"/>
    <property type="match status" value="1"/>
</dbReference>
<proteinExistence type="predicted"/>
<accession>A0A415PL92</accession>
<protein>
    <submittedName>
        <fullName evidence="1">Transcriptional regulator</fullName>
    </submittedName>
</protein>
<dbReference type="EMBL" id="QSII01000022">
    <property type="protein sequence ID" value="RHC82057.1"/>
    <property type="molecule type" value="Genomic_DNA"/>
</dbReference>
<gene>
    <name evidence="1" type="ORF">DW828_14605</name>
</gene>
<dbReference type="Gene3D" id="1.10.10.10">
    <property type="entry name" value="Winged helix-like DNA-binding domain superfamily/Winged helix DNA-binding domain"/>
    <property type="match status" value="1"/>
</dbReference>
<organism evidence="1 2">
    <name type="scientific">Parabacteroides merdae</name>
    <dbReference type="NCBI Taxonomy" id="46503"/>
    <lineage>
        <taxon>Bacteria</taxon>
        <taxon>Pseudomonadati</taxon>
        <taxon>Bacteroidota</taxon>
        <taxon>Bacteroidia</taxon>
        <taxon>Bacteroidales</taxon>
        <taxon>Tannerellaceae</taxon>
        <taxon>Parabacteroides</taxon>
    </lineage>
</organism>
<dbReference type="InterPro" id="IPR027395">
    <property type="entry name" value="WH_DNA-bd_dom"/>
</dbReference>
<dbReference type="AlphaFoldDB" id="A0A415PL92"/>
<dbReference type="SUPFAM" id="SSF46785">
    <property type="entry name" value="Winged helix' DNA-binding domain"/>
    <property type="match status" value="1"/>
</dbReference>
<dbReference type="RefSeq" id="WP_122204774.1">
    <property type="nucleotide sequence ID" value="NZ_CP081901.1"/>
</dbReference>
<dbReference type="InterPro" id="IPR036388">
    <property type="entry name" value="WH-like_DNA-bd_sf"/>
</dbReference>